<dbReference type="SMART" id="SM00228">
    <property type="entry name" value="PDZ"/>
    <property type="match status" value="1"/>
</dbReference>
<sequence length="434" mass="45977" precursor="true">MPKAMRSTLLFQAILCASLWASPCVLAQELPSLESAAEKLQAATVTLRVSPPAGAENQEPAKISVFSAVSLGDGLLVTPLFENERSQVRVTLPGGGQALAEPLVLDEHSGLALLQMDQKTAPGVTLAEKSPRAGSWVVSAAGWGDEDALVSVGVVSGVDRSLPGASYPPLLQLDLRTASTSSGAGLVNVQGELLGLIVATGEPSNQRGWTYAIPAEQIRRVVRAFRSRPAEQDGVMVIQRRRPVVGMMLTGRAEGVHIDRLTDGGPAASAGLQIGDEILAVEGVQVRSVYQAVRPLLFKQPGDTIDYLVQQEAGQKTITVALGGGVVIQGAPRVKLSGYFQPKILVEGRPLRAGHLAEVGAEPNPPAAVPPDENSSDSQKIAILQKALDGYRSAIVHMQGQLIRQQQDREKTQALIEKLEGEIESLRKKLPPSN</sequence>
<dbReference type="Gene3D" id="2.30.42.10">
    <property type="match status" value="1"/>
</dbReference>
<feature type="signal peptide" evidence="5">
    <location>
        <begin position="1"/>
        <end position="27"/>
    </location>
</feature>
<evidence type="ECO:0000313" key="8">
    <source>
        <dbReference type="Proteomes" id="UP000317648"/>
    </source>
</evidence>
<evidence type="ECO:0000256" key="1">
    <source>
        <dbReference type="ARBA" id="ARBA00010541"/>
    </source>
</evidence>
<evidence type="ECO:0000256" key="2">
    <source>
        <dbReference type="ARBA" id="ARBA00022670"/>
    </source>
</evidence>
<dbReference type="GO" id="GO:0006508">
    <property type="term" value="P:proteolysis"/>
    <property type="evidence" value="ECO:0007669"/>
    <property type="project" value="UniProtKB-KW"/>
</dbReference>
<keyword evidence="5" id="KW-0732">Signal</keyword>
<dbReference type="InterPro" id="IPR001940">
    <property type="entry name" value="Peptidase_S1C"/>
</dbReference>
<feature type="domain" description="PDZ" evidence="6">
    <location>
        <begin position="234"/>
        <end position="313"/>
    </location>
</feature>
<reference evidence="7 8" key="1">
    <citation type="submission" date="2019-02" db="EMBL/GenBank/DDBJ databases">
        <title>Deep-cultivation of Planctomycetes and their phenomic and genomic characterization uncovers novel biology.</title>
        <authorList>
            <person name="Wiegand S."/>
            <person name="Jogler M."/>
            <person name="Boedeker C."/>
            <person name="Pinto D."/>
            <person name="Vollmers J."/>
            <person name="Rivas-Marin E."/>
            <person name="Kohn T."/>
            <person name="Peeters S.H."/>
            <person name="Heuer A."/>
            <person name="Rast P."/>
            <person name="Oberbeckmann S."/>
            <person name="Bunk B."/>
            <person name="Jeske O."/>
            <person name="Meyerdierks A."/>
            <person name="Storesund J.E."/>
            <person name="Kallscheuer N."/>
            <person name="Luecker S."/>
            <person name="Lage O.M."/>
            <person name="Pohl T."/>
            <person name="Merkel B.J."/>
            <person name="Hornburger P."/>
            <person name="Mueller R.-W."/>
            <person name="Bruemmer F."/>
            <person name="Labrenz M."/>
            <person name="Spormann A.M."/>
            <person name="Op den Camp H."/>
            <person name="Overmann J."/>
            <person name="Amann R."/>
            <person name="Jetten M.S.M."/>
            <person name="Mascher T."/>
            <person name="Medema M.H."/>
            <person name="Devos D.P."/>
            <person name="Kaster A.-K."/>
            <person name="Ovreas L."/>
            <person name="Rohde M."/>
            <person name="Galperin M.Y."/>
            <person name="Jogler C."/>
        </authorList>
    </citation>
    <scope>NUCLEOTIDE SEQUENCE [LARGE SCALE GENOMIC DNA]</scope>
    <source>
        <strain evidence="7 8">Pla85_3_4</strain>
    </source>
</reference>
<proteinExistence type="inferred from homology"/>
<dbReference type="EC" id="3.4.21.107" evidence="7"/>
<dbReference type="Pfam" id="PF13180">
    <property type="entry name" value="PDZ_2"/>
    <property type="match status" value="1"/>
</dbReference>
<dbReference type="PANTHER" id="PTHR22939">
    <property type="entry name" value="SERINE PROTEASE FAMILY S1C HTRA-RELATED"/>
    <property type="match status" value="1"/>
</dbReference>
<dbReference type="SUPFAM" id="SSF50156">
    <property type="entry name" value="PDZ domain-like"/>
    <property type="match status" value="1"/>
</dbReference>
<feature type="chain" id="PRO_5022024622" evidence="5">
    <location>
        <begin position="28"/>
        <end position="434"/>
    </location>
</feature>
<evidence type="ECO:0000256" key="4">
    <source>
        <dbReference type="SAM" id="Coils"/>
    </source>
</evidence>
<dbReference type="AlphaFoldDB" id="A0A518DPW8"/>
<dbReference type="InterPro" id="IPR009003">
    <property type="entry name" value="Peptidase_S1_PA"/>
</dbReference>
<organism evidence="7 8">
    <name type="scientific">Lignipirellula cremea</name>
    <dbReference type="NCBI Taxonomy" id="2528010"/>
    <lineage>
        <taxon>Bacteria</taxon>
        <taxon>Pseudomonadati</taxon>
        <taxon>Planctomycetota</taxon>
        <taxon>Planctomycetia</taxon>
        <taxon>Pirellulales</taxon>
        <taxon>Pirellulaceae</taxon>
        <taxon>Lignipirellula</taxon>
    </lineage>
</organism>
<dbReference type="EMBL" id="CP036433">
    <property type="protein sequence ID" value="QDU93881.1"/>
    <property type="molecule type" value="Genomic_DNA"/>
</dbReference>
<keyword evidence="2 7" id="KW-0645">Protease</keyword>
<name>A0A518DPW8_9BACT</name>
<dbReference type="Proteomes" id="UP000317648">
    <property type="component" value="Chromosome"/>
</dbReference>
<protein>
    <submittedName>
        <fullName evidence="7">Putative periplasmic serine endoprotease DegP-like</fullName>
        <ecNumber evidence="7">3.4.21.107</ecNumber>
    </submittedName>
</protein>
<evidence type="ECO:0000256" key="3">
    <source>
        <dbReference type="ARBA" id="ARBA00022801"/>
    </source>
</evidence>
<dbReference type="PRINTS" id="PR00834">
    <property type="entry name" value="PROTEASES2C"/>
</dbReference>
<accession>A0A518DPW8</accession>
<dbReference type="InterPro" id="IPR036034">
    <property type="entry name" value="PDZ_sf"/>
</dbReference>
<dbReference type="PANTHER" id="PTHR22939:SF129">
    <property type="entry name" value="SERINE PROTEASE HTRA2, MITOCHONDRIAL"/>
    <property type="match status" value="1"/>
</dbReference>
<evidence type="ECO:0000256" key="5">
    <source>
        <dbReference type="SAM" id="SignalP"/>
    </source>
</evidence>
<dbReference type="Pfam" id="PF13365">
    <property type="entry name" value="Trypsin_2"/>
    <property type="match status" value="1"/>
</dbReference>
<keyword evidence="3 7" id="KW-0378">Hydrolase</keyword>
<gene>
    <name evidence="7" type="primary">mucD_2</name>
    <name evidence="7" type="ORF">Pla8534_16660</name>
</gene>
<dbReference type="Gene3D" id="2.40.10.120">
    <property type="match status" value="1"/>
</dbReference>
<keyword evidence="4" id="KW-0175">Coiled coil</keyword>
<dbReference type="InterPro" id="IPR001478">
    <property type="entry name" value="PDZ"/>
</dbReference>
<dbReference type="PROSITE" id="PS50106">
    <property type="entry name" value="PDZ"/>
    <property type="match status" value="1"/>
</dbReference>
<evidence type="ECO:0000313" key="7">
    <source>
        <dbReference type="EMBL" id="QDU93881.1"/>
    </source>
</evidence>
<dbReference type="GO" id="GO:0004252">
    <property type="term" value="F:serine-type endopeptidase activity"/>
    <property type="evidence" value="ECO:0007669"/>
    <property type="project" value="InterPro"/>
</dbReference>
<dbReference type="SUPFAM" id="SSF50494">
    <property type="entry name" value="Trypsin-like serine proteases"/>
    <property type="match status" value="1"/>
</dbReference>
<comment type="similarity">
    <text evidence="1">Belongs to the peptidase S1C family.</text>
</comment>
<dbReference type="KEGG" id="lcre:Pla8534_16660"/>
<feature type="coiled-coil region" evidence="4">
    <location>
        <begin position="402"/>
        <end position="429"/>
    </location>
</feature>
<evidence type="ECO:0000259" key="6">
    <source>
        <dbReference type="PROSITE" id="PS50106"/>
    </source>
</evidence>
<keyword evidence="8" id="KW-1185">Reference proteome</keyword>